<dbReference type="InterPro" id="IPR012727">
    <property type="entry name" value="Gly_oxidase_ThiO"/>
</dbReference>
<dbReference type="GO" id="GO:0009228">
    <property type="term" value="P:thiamine biosynthetic process"/>
    <property type="evidence" value="ECO:0007669"/>
    <property type="project" value="UniProtKB-KW"/>
</dbReference>
<dbReference type="GO" id="GO:0050660">
    <property type="term" value="F:flavin adenine dinucleotide binding"/>
    <property type="evidence" value="ECO:0007669"/>
    <property type="project" value="InterPro"/>
</dbReference>
<dbReference type="InterPro" id="IPR006076">
    <property type="entry name" value="FAD-dep_OxRdtase"/>
</dbReference>
<organism evidence="5 6">
    <name type="scientific">Anaeromyxobacter dehalogenans (strain ATCC BAA-258 / DSM 21875 / 2CP-1)</name>
    <dbReference type="NCBI Taxonomy" id="455488"/>
    <lineage>
        <taxon>Bacteria</taxon>
        <taxon>Pseudomonadati</taxon>
        <taxon>Myxococcota</taxon>
        <taxon>Myxococcia</taxon>
        <taxon>Myxococcales</taxon>
        <taxon>Cystobacterineae</taxon>
        <taxon>Anaeromyxobacteraceae</taxon>
        <taxon>Anaeromyxobacter</taxon>
    </lineage>
</organism>
<keyword evidence="2" id="KW-0784">Thiamine biosynthesis</keyword>
<dbReference type="AlphaFoldDB" id="B8J8R8"/>
<gene>
    <name evidence="5" type="ordered locus">A2cp1_0157</name>
</gene>
<evidence type="ECO:0000259" key="4">
    <source>
        <dbReference type="Pfam" id="PF01266"/>
    </source>
</evidence>
<reference evidence="5" key="1">
    <citation type="submission" date="2009-01" db="EMBL/GenBank/DDBJ databases">
        <title>Complete sequence of Anaeromyxobacter dehalogenans 2CP-1.</title>
        <authorList>
            <consortium name="US DOE Joint Genome Institute"/>
            <person name="Lucas S."/>
            <person name="Copeland A."/>
            <person name="Lapidus A."/>
            <person name="Glavina del Rio T."/>
            <person name="Dalin E."/>
            <person name="Tice H."/>
            <person name="Bruce D."/>
            <person name="Goodwin L."/>
            <person name="Pitluck S."/>
            <person name="Saunders E."/>
            <person name="Brettin T."/>
            <person name="Detter J.C."/>
            <person name="Han C."/>
            <person name="Larimer F."/>
            <person name="Land M."/>
            <person name="Hauser L."/>
            <person name="Kyrpides N."/>
            <person name="Ovchinnikova G."/>
            <person name="Beliaev A.S."/>
            <person name="Richardson P."/>
        </authorList>
    </citation>
    <scope>NUCLEOTIDE SEQUENCE</scope>
    <source>
        <strain evidence="5">2CP-1</strain>
    </source>
</reference>
<dbReference type="SUPFAM" id="SSF54373">
    <property type="entry name" value="FAD-linked reductases, C-terminal domain"/>
    <property type="match status" value="1"/>
</dbReference>
<dbReference type="Gene3D" id="3.50.50.60">
    <property type="entry name" value="FAD/NAD(P)-binding domain"/>
    <property type="match status" value="1"/>
</dbReference>
<dbReference type="PANTHER" id="PTHR13847">
    <property type="entry name" value="SARCOSINE DEHYDROGENASE-RELATED"/>
    <property type="match status" value="1"/>
</dbReference>
<dbReference type="GO" id="GO:0005737">
    <property type="term" value="C:cytoplasm"/>
    <property type="evidence" value="ECO:0007669"/>
    <property type="project" value="TreeGrafter"/>
</dbReference>
<dbReference type="Proteomes" id="UP000007089">
    <property type="component" value="Chromosome"/>
</dbReference>
<keyword evidence="3" id="KW-0560">Oxidoreductase</keyword>
<keyword evidence="6" id="KW-1185">Reference proteome</keyword>
<dbReference type="Gene3D" id="3.30.9.10">
    <property type="entry name" value="D-Amino Acid Oxidase, subunit A, domain 2"/>
    <property type="match status" value="1"/>
</dbReference>
<dbReference type="NCBIfam" id="TIGR02352">
    <property type="entry name" value="thiamin_ThiO"/>
    <property type="match status" value="1"/>
</dbReference>
<evidence type="ECO:0000313" key="5">
    <source>
        <dbReference type="EMBL" id="ACL63516.1"/>
    </source>
</evidence>
<dbReference type="PANTHER" id="PTHR13847:SF289">
    <property type="entry name" value="GLYCINE OXIDASE"/>
    <property type="match status" value="1"/>
</dbReference>
<dbReference type="SUPFAM" id="SSF51905">
    <property type="entry name" value="FAD/NAD(P)-binding domain"/>
    <property type="match status" value="1"/>
</dbReference>
<evidence type="ECO:0000256" key="1">
    <source>
        <dbReference type="ARBA" id="ARBA00004948"/>
    </source>
</evidence>
<evidence type="ECO:0000313" key="6">
    <source>
        <dbReference type="Proteomes" id="UP000007089"/>
    </source>
</evidence>
<name>B8J8R8_ANAD2</name>
<feature type="domain" description="FAD dependent oxidoreductase" evidence="4">
    <location>
        <begin position="4"/>
        <end position="346"/>
    </location>
</feature>
<dbReference type="GO" id="GO:0016491">
    <property type="term" value="F:oxidoreductase activity"/>
    <property type="evidence" value="ECO:0007669"/>
    <property type="project" value="UniProtKB-KW"/>
</dbReference>
<evidence type="ECO:0000256" key="2">
    <source>
        <dbReference type="ARBA" id="ARBA00022977"/>
    </source>
</evidence>
<dbReference type="UniPathway" id="UPA00060"/>
<dbReference type="GO" id="GO:0009229">
    <property type="term" value="P:thiamine diphosphate biosynthetic process"/>
    <property type="evidence" value="ECO:0007669"/>
    <property type="project" value="UniProtKB-UniPathway"/>
</dbReference>
<sequence length="376" mass="38412">MKTDVVVVGAGLQGASVALRLAQAGKQVVVLERAVPGAEASYAAGGILSPGVEALEPGPFYALCAASLARYPAFAREVEAASGMWVGLRGGGTLEIAVDDPEARLLAGRAEKLHKAGLAVEVLDDAEVRRLEPGVSPETRGALYFADEASVDPRLLGRAVYVAAARAGARFVTGKVERIVHAGGRAVGVDHDAGRIEADAVVLAAGSWSMQVEGNGLPPGAVRPVRGQIALLDTRPPLLSRVVFSANGYVVPRADGRILCGSTMEEVGHEKAVTAGGLRRVLDIALEIAPALAAAPVVETWSNFRPASPDGSPILGAGTVPGLYYATGHTRNGILLAPVTADAVAAAVLGTPPPVDLAPFSPARLGAGRPQAAGRR</sequence>
<dbReference type="KEGG" id="acp:A2cp1_0157"/>
<proteinExistence type="predicted"/>
<dbReference type="InterPro" id="IPR036188">
    <property type="entry name" value="FAD/NAD-bd_sf"/>
</dbReference>
<dbReference type="Pfam" id="PF01266">
    <property type="entry name" value="DAO"/>
    <property type="match status" value="1"/>
</dbReference>
<dbReference type="HOGENOM" id="CLU_007884_4_5_7"/>
<comment type="pathway">
    <text evidence="1">Cofactor biosynthesis; thiamine diphosphate biosynthesis.</text>
</comment>
<accession>B8J8R8</accession>
<dbReference type="EMBL" id="CP001359">
    <property type="protein sequence ID" value="ACL63516.1"/>
    <property type="molecule type" value="Genomic_DNA"/>
</dbReference>
<dbReference type="RefSeq" id="WP_012631595.1">
    <property type="nucleotide sequence ID" value="NC_011891.1"/>
</dbReference>
<protein>
    <submittedName>
        <fullName evidence="5">Glycine oxidase ThiO</fullName>
    </submittedName>
</protein>
<evidence type="ECO:0000256" key="3">
    <source>
        <dbReference type="ARBA" id="ARBA00023002"/>
    </source>
</evidence>